<dbReference type="GO" id="GO:1990904">
    <property type="term" value="C:ribonucleoprotein complex"/>
    <property type="evidence" value="ECO:0007669"/>
    <property type="project" value="UniProtKB-KW"/>
</dbReference>
<comment type="caution">
    <text evidence="6">The sequence shown here is derived from an EMBL/GenBank/DDBJ whole genome shotgun (WGS) entry which is preliminary data.</text>
</comment>
<keyword evidence="4" id="KW-0687">Ribonucleoprotein</keyword>
<dbReference type="GO" id="GO:0003735">
    <property type="term" value="F:structural constituent of ribosome"/>
    <property type="evidence" value="ECO:0007669"/>
    <property type="project" value="InterPro"/>
</dbReference>
<protein>
    <recommendedName>
        <fullName evidence="5">30S ribosomal protein 3, chloroplastic</fullName>
    </recommendedName>
</protein>
<dbReference type="InterPro" id="IPR038447">
    <property type="entry name" value="PSRP-3/Ycf65_sf"/>
</dbReference>
<keyword evidence="7" id="KW-1185">Reference proteome</keyword>
<evidence type="ECO:0000256" key="4">
    <source>
        <dbReference type="ARBA" id="ARBA00023274"/>
    </source>
</evidence>
<dbReference type="GO" id="GO:0006412">
    <property type="term" value="P:translation"/>
    <property type="evidence" value="ECO:0007669"/>
    <property type="project" value="InterPro"/>
</dbReference>
<name>A0A8T0PYG3_PANVG</name>
<accession>A0A8T0PYG3</accession>
<dbReference type="EMBL" id="CM029050">
    <property type="protein sequence ID" value="KAG2566690.1"/>
    <property type="molecule type" value="Genomic_DNA"/>
</dbReference>
<dbReference type="Gene3D" id="3.30.390.140">
    <property type="match status" value="1"/>
</dbReference>
<reference evidence="6" key="1">
    <citation type="submission" date="2020-05" db="EMBL/GenBank/DDBJ databases">
        <title>WGS assembly of Panicum virgatum.</title>
        <authorList>
            <person name="Lovell J.T."/>
            <person name="Jenkins J."/>
            <person name="Shu S."/>
            <person name="Juenger T.E."/>
            <person name="Schmutz J."/>
        </authorList>
    </citation>
    <scope>NUCLEOTIDE SEQUENCE</scope>
    <source>
        <strain evidence="6">AP13</strain>
    </source>
</reference>
<dbReference type="PANTHER" id="PTHR35108:SF1">
    <property type="entry name" value="OS04G0461100 PROTEIN"/>
    <property type="match status" value="1"/>
</dbReference>
<evidence type="ECO:0000313" key="7">
    <source>
        <dbReference type="Proteomes" id="UP000823388"/>
    </source>
</evidence>
<evidence type="ECO:0000256" key="1">
    <source>
        <dbReference type="ARBA" id="ARBA00008561"/>
    </source>
</evidence>
<dbReference type="AlphaFoldDB" id="A0A8T0PYG3"/>
<dbReference type="Proteomes" id="UP000823388">
    <property type="component" value="Chromosome 7N"/>
</dbReference>
<evidence type="ECO:0000256" key="2">
    <source>
        <dbReference type="ARBA" id="ARBA00011458"/>
    </source>
</evidence>
<dbReference type="GO" id="GO:0005840">
    <property type="term" value="C:ribosome"/>
    <property type="evidence" value="ECO:0007669"/>
    <property type="project" value="UniProtKB-KW"/>
</dbReference>
<dbReference type="PANTHER" id="PTHR35108">
    <property type="entry name" value="30S RIBOSOMAL PROTEIN 3, CHLOROPLASTIC"/>
    <property type="match status" value="1"/>
</dbReference>
<evidence type="ECO:0000256" key="3">
    <source>
        <dbReference type="ARBA" id="ARBA00022980"/>
    </source>
</evidence>
<comment type="similarity">
    <text evidence="1">Belongs to the chloroplast-specific ribosomal protein cS23 family.</text>
</comment>
<organism evidence="6 7">
    <name type="scientific">Panicum virgatum</name>
    <name type="common">Blackwell switchgrass</name>
    <dbReference type="NCBI Taxonomy" id="38727"/>
    <lineage>
        <taxon>Eukaryota</taxon>
        <taxon>Viridiplantae</taxon>
        <taxon>Streptophyta</taxon>
        <taxon>Embryophyta</taxon>
        <taxon>Tracheophyta</taxon>
        <taxon>Spermatophyta</taxon>
        <taxon>Magnoliopsida</taxon>
        <taxon>Liliopsida</taxon>
        <taxon>Poales</taxon>
        <taxon>Poaceae</taxon>
        <taxon>PACMAD clade</taxon>
        <taxon>Panicoideae</taxon>
        <taxon>Panicodae</taxon>
        <taxon>Paniceae</taxon>
        <taxon>Panicinae</taxon>
        <taxon>Panicum</taxon>
        <taxon>Panicum sect. Hiantes</taxon>
    </lineage>
</organism>
<proteinExistence type="inferred from homology"/>
<comment type="subunit">
    <text evidence="2">Part of the 30S ribosomal subunit.</text>
</comment>
<evidence type="ECO:0000256" key="5">
    <source>
        <dbReference type="ARBA" id="ARBA00035379"/>
    </source>
</evidence>
<evidence type="ECO:0000313" key="6">
    <source>
        <dbReference type="EMBL" id="KAG2566690.1"/>
    </source>
</evidence>
<dbReference type="InterPro" id="IPR006924">
    <property type="entry name" value="Ribosomal_cS23-like"/>
</dbReference>
<dbReference type="Pfam" id="PF04839">
    <property type="entry name" value="PSRP-3_Ycf65"/>
    <property type="match status" value="1"/>
</dbReference>
<keyword evidence="3" id="KW-0689">Ribosomal protein</keyword>
<sequence>MNLPAFRRMRDLGPAFKRARPITGPSPVTIRPAVFPFGVEQSCSHSGRERERKIRLKRSFVFLLSAEEEHWPDTMLPMAVHPATTPALAPRARLAPPRPSTSLAAASSSSGSRIVSFETRRLPLGSLRSVSAAAAADAVEAEDEEVQLGGGGDAFYEEEPEEYKVAVPERQDPMLVLKFIWMEKNIGIALDQLVPGYGSIPLSPYYFWPRKDAWEELRAKLEEKEWISQKQMIILLNQATDIINLWQQGGGSLST</sequence>
<gene>
    <name evidence="6" type="ORF">PVAP13_7NG175600</name>
</gene>